<dbReference type="GO" id="GO:0046098">
    <property type="term" value="P:guanine metabolic process"/>
    <property type="evidence" value="ECO:0007669"/>
    <property type="project" value="TreeGrafter"/>
</dbReference>
<keyword evidence="3" id="KW-0378">Hydrolase</keyword>
<dbReference type="InterPro" id="IPR032466">
    <property type="entry name" value="Metal_Hydrolase"/>
</dbReference>
<evidence type="ECO:0000256" key="2">
    <source>
        <dbReference type="ARBA" id="ARBA00022723"/>
    </source>
</evidence>
<evidence type="ECO:0000256" key="3">
    <source>
        <dbReference type="ARBA" id="ARBA00022801"/>
    </source>
</evidence>
<dbReference type="Gene3D" id="2.30.40.10">
    <property type="entry name" value="Urease, subunit C, domain 1"/>
    <property type="match status" value="1"/>
</dbReference>
<evidence type="ECO:0000256" key="4">
    <source>
        <dbReference type="ARBA" id="ARBA00022833"/>
    </source>
</evidence>
<proteinExistence type="predicted"/>
<feature type="domain" description="Amidohydrolase-related" evidence="5">
    <location>
        <begin position="91"/>
        <end position="452"/>
    </location>
</feature>
<dbReference type="InterPro" id="IPR051607">
    <property type="entry name" value="Metallo-dep_hydrolases"/>
</dbReference>
<dbReference type="OrthoDB" id="3189065at2"/>
<dbReference type="SUPFAM" id="SSF51556">
    <property type="entry name" value="Metallo-dependent hydrolases"/>
    <property type="match status" value="1"/>
</dbReference>
<dbReference type="GO" id="GO:0008892">
    <property type="term" value="F:guanine deaminase activity"/>
    <property type="evidence" value="ECO:0007669"/>
    <property type="project" value="TreeGrafter"/>
</dbReference>
<protein>
    <submittedName>
        <fullName evidence="6">Guanine deaminase</fullName>
    </submittedName>
</protein>
<name>A0A5N6S3C1_9BIFI</name>
<comment type="cofactor">
    <cofactor evidence="1">
        <name>Zn(2+)</name>
        <dbReference type="ChEBI" id="CHEBI:29105"/>
    </cofactor>
</comment>
<dbReference type="Gene3D" id="3.20.20.140">
    <property type="entry name" value="Metal-dependent hydrolases"/>
    <property type="match status" value="1"/>
</dbReference>
<dbReference type="PANTHER" id="PTHR11271">
    <property type="entry name" value="GUANINE DEAMINASE"/>
    <property type="match status" value="1"/>
</dbReference>
<keyword evidence="7" id="KW-1185">Reference proteome</keyword>
<keyword evidence="2" id="KW-0479">Metal-binding</keyword>
<comment type="caution">
    <text evidence="6">The sequence shown here is derived from an EMBL/GenBank/DDBJ whole genome shotgun (WGS) entry which is preliminary data.</text>
</comment>
<dbReference type="GO" id="GO:0005829">
    <property type="term" value="C:cytosol"/>
    <property type="evidence" value="ECO:0007669"/>
    <property type="project" value="TreeGrafter"/>
</dbReference>
<evidence type="ECO:0000313" key="6">
    <source>
        <dbReference type="EMBL" id="KAE8128864.1"/>
    </source>
</evidence>
<dbReference type="InterPro" id="IPR006680">
    <property type="entry name" value="Amidohydro-rel"/>
</dbReference>
<accession>A0A5N6S3C1</accession>
<evidence type="ECO:0000313" key="7">
    <source>
        <dbReference type="Proteomes" id="UP000325415"/>
    </source>
</evidence>
<dbReference type="GO" id="GO:0008270">
    <property type="term" value="F:zinc ion binding"/>
    <property type="evidence" value="ECO:0007669"/>
    <property type="project" value="TreeGrafter"/>
</dbReference>
<dbReference type="Pfam" id="PF01979">
    <property type="entry name" value="Amidohydro_1"/>
    <property type="match status" value="1"/>
</dbReference>
<keyword evidence="4" id="KW-0862">Zinc</keyword>
<gene>
    <name evidence="6" type="ORF">DDE84_04810</name>
</gene>
<dbReference type="AlphaFoldDB" id="A0A5N6S3C1"/>
<reference evidence="6 7" key="1">
    <citation type="submission" date="2018-04" db="EMBL/GenBank/DDBJ databases">
        <authorList>
            <person name="Eckel V.P."/>
            <person name="Vogel R.F."/>
        </authorList>
    </citation>
    <scope>NUCLEOTIDE SEQUENCE [LARGE SCALE GENOMIC DNA]</scope>
    <source>
        <strain evidence="7">TMW 2.1764</strain>
    </source>
</reference>
<dbReference type="Proteomes" id="UP000325415">
    <property type="component" value="Unassembled WGS sequence"/>
</dbReference>
<evidence type="ECO:0000259" key="5">
    <source>
        <dbReference type="Pfam" id="PF01979"/>
    </source>
</evidence>
<dbReference type="EMBL" id="QDAG01000004">
    <property type="protein sequence ID" value="KAE8128864.1"/>
    <property type="molecule type" value="Genomic_DNA"/>
</dbReference>
<dbReference type="InterPro" id="IPR011059">
    <property type="entry name" value="Metal-dep_hydrolase_composite"/>
</dbReference>
<dbReference type="SUPFAM" id="SSF51338">
    <property type="entry name" value="Composite domain of metallo-dependent hydrolases"/>
    <property type="match status" value="2"/>
</dbReference>
<sequence>MHQDDQNSQNGADAAASITADAHAGINIDTDASVSIRIIKGDILHTPTPDAFEVCEDGYIIVANGTVQRITSDLPNEYANLPVTDYGGSLIIPGFNDLHIHAPQYPMAGLGFDYELLPWLERYTFPAEANFADPEITQRWYKRFLNKLWSVGTLRFSAFATLHAQSTLELMRLSQQSGLRPVIGKVNMDRNAPETLIESTDDSLATTQELIEKSRELTPDIGFIITPRFVPSTTPELMQGLGELAERYELPVQSHLDENLGEIDWVRELHPDIPSYAEVYEHYGLMPEGRTIMAHCVHTSERERALLKARRVYLAHCAQSNMNLTSGIMPVRRDLDYGLNISIASDVGAGHVPDINHHIVQSIEASKMLSMLPGHQGEHPLRLPEAFSMATKAGGAFFGRVGSFEPGYDFDALVIREDDNPLSLSPQERLERYIYTGDDRSITHRFVAGREVPLPFPEV</sequence>
<evidence type="ECO:0000256" key="1">
    <source>
        <dbReference type="ARBA" id="ARBA00001947"/>
    </source>
</evidence>
<dbReference type="PANTHER" id="PTHR11271:SF6">
    <property type="entry name" value="GUANINE DEAMINASE"/>
    <property type="match status" value="1"/>
</dbReference>
<organism evidence="6 7">
    <name type="scientific">Bifidobacterium tibiigranuli</name>
    <dbReference type="NCBI Taxonomy" id="2172043"/>
    <lineage>
        <taxon>Bacteria</taxon>
        <taxon>Bacillati</taxon>
        <taxon>Actinomycetota</taxon>
        <taxon>Actinomycetes</taxon>
        <taxon>Bifidobacteriales</taxon>
        <taxon>Bifidobacteriaceae</taxon>
        <taxon>Bifidobacterium</taxon>
    </lineage>
</organism>